<accession>A0ABU0I776</accession>
<organism evidence="1 2">
    <name type="scientific">Methylobacterium aerolatum</name>
    <dbReference type="NCBI Taxonomy" id="418708"/>
    <lineage>
        <taxon>Bacteria</taxon>
        <taxon>Pseudomonadati</taxon>
        <taxon>Pseudomonadota</taxon>
        <taxon>Alphaproteobacteria</taxon>
        <taxon>Hyphomicrobiales</taxon>
        <taxon>Methylobacteriaceae</taxon>
        <taxon>Methylobacterium</taxon>
    </lineage>
</organism>
<protein>
    <submittedName>
        <fullName evidence="1">Uncharacterized protein</fullName>
    </submittedName>
</protein>
<proteinExistence type="predicted"/>
<evidence type="ECO:0000313" key="2">
    <source>
        <dbReference type="Proteomes" id="UP001231124"/>
    </source>
</evidence>
<comment type="caution">
    <text evidence="1">The sequence shown here is derived from an EMBL/GenBank/DDBJ whole genome shotgun (WGS) entry which is preliminary data.</text>
</comment>
<gene>
    <name evidence="1" type="ORF">QO012_004023</name>
</gene>
<keyword evidence="2" id="KW-1185">Reference proteome</keyword>
<dbReference type="EMBL" id="JAUSVP010000015">
    <property type="protein sequence ID" value="MDQ0449504.1"/>
    <property type="molecule type" value="Genomic_DNA"/>
</dbReference>
<evidence type="ECO:0000313" key="1">
    <source>
        <dbReference type="EMBL" id="MDQ0449504.1"/>
    </source>
</evidence>
<name>A0ABU0I776_9HYPH</name>
<dbReference type="RefSeq" id="WP_238201359.1">
    <property type="nucleotide sequence ID" value="NZ_BPQE01000003.1"/>
</dbReference>
<sequence>MPTAIQTPFRPARRLAGRWLAVHGEIAAFLDIEAPPHVVQVRARLQLSHSASI</sequence>
<dbReference type="Proteomes" id="UP001231124">
    <property type="component" value="Unassembled WGS sequence"/>
</dbReference>
<reference evidence="1 2" key="1">
    <citation type="submission" date="2023-07" db="EMBL/GenBank/DDBJ databases">
        <title>Genomic Encyclopedia of Type Strains, Phase IV (KMG-IV): sequencing the most valuable type-strain genomes for metagenomic binning, comparative biology and taxonomic classification.</title>
        <authorList>
            <person name="Goeker M."/>
        </authorList>
    </citation>
    <scope>NUCLEOTIDE SEQUENCE [LARGE SCALE GENOMIC DNA]</scope>
    <source>
        <strain evidence="1 2">DSM 19013</strain>
    </source>
</reference>